<evidence type="ECO:0000313" key="3">
    <source>
        <dbReference type="Proteomes" id="UP000325440"/>
    </source>
</evidence>
<keyword evidence="3" id="KW-1185">Reference proteome</keyword>
<protein>
    <submittedName>
        <fullName evidence="2">Armadillo-like helical</fullName>
    </submittedName>
</protein>
<organism evidence="2 3">
    <name type="scientific">Cinara cedri</name>
    <dbReference type="NCBI Taxonomy" id="506608"/>
    <lineage>
        <taxon>Eukaryota</taxon>
        <taxon>Metazoa</taxon>
        <taxon>Ecdysozoa</taxon>
        <taxon>Arthropoda</taxon>
        <taxon>Hexapoda</taxon>
        <taxon>Insecta</taxon>
        <taxon>Pterygota</taxon>
        <taxon>Neoptera</taxon>
        <taxon>Paraneoptera</taxon>
        <taxon>Hemiptera</taxon>
        <taxon>Sternorrhyncha</taxon>
        <taxon>Aphidomorpha</taxon>
        <taxon>Aphidoidea</taxon>
        <taxon>Aphididae</taxon>
        <taxon>Lachninae</taxon>
        <taxon>Cinara</taxon>
    </lineage>
</organism>
<proteinExistence type="predicted"/>
<accession>A0A5E4M5R4</accession>
<feature type="region of interest" description="Disordered" evidence="1">
    <location>
        <begin position="77"/>
        <end position="108"/>
    </location>
</feature>
<sequence length="126" mass="14940">MIGEQLGLTHTTVHHILTNDLEMRKICAKMVPKILSQDQKDNRRDRCLDFLEQIENDPSFLERVITGDEPWIFEYDPETKRQSQEWHTSTSPRQKKGRMSKSKIKKSSQKIDILELVELFRFVLIK</sequence>
<dbReference type="InterPro" id="IPR036397">
    <property type="entry name" value="RNaseH_sf"/>
</dbReference>
<dbReference type="PANTHER" id="PTHR46060">
    <property type="entry name" value="MARINER MOS1 TRANSPOSASE-LIKE PROTEIN"/>
    <property type="match status" value="1"/>
</dbReference>
<dbReference type="AlphaFoldDB" id="A0A5E4M5R4"/>
<evidence type="ECO:0000313" key="2">
    <source>
        <dbReference type="EMBL" id="VVC26068.1"/>
    </source>
</evidence>
<reference evidence="2 3" key="1">
    <citation type="submission" date="2019-08" db="EMBL/GenBank/DDBJ databases">
        <authorList>
            <person name="Alioto T."/>
            <person name="Alioto T."/>
            <person name="Gomez Garrido J."/>
        </authorList>
    </citation>
    <scope>NUCLEOTIDE SEQUENCE [LARGE SCALE GENOMIC DNA]</scope>
</reference>
<evidence type="ECO:0000256" key="1">
    <source>
        <dbReference type="SAM" id="MobiDB-lite"/>
    </source>
</evidence>
<dbReference type="OrthoDB" id="6613513at2759"/>
<gene>
    <name evidence="2" type="ORF">CINCED_3A018079</name>
</gene>
<dbReference type="InterPro" id="IPR052709">
    <property type="entry name" value="Transposase-MT_Hybrid"/>
</dbReference>
<dbReference type="EMBL" id="CABPRJ010000024">
    <property type="protein sequence ID" value="VVC26068.1"/>
    <property type="molecule type" value="Genomic_DNA"/>
</dbReference>
<dbReference type="Gene3D" id="3.30.420.10">
    <property type="entry name" value="Ribonuclease H-like superfamily/Ribonuclease H"/>
    <property type="match status" value="1"/>
</dbReference>
<dbReference type="Proteomes" id="UP000325440">
    <property type="component" value="Unassembled WGS sequence"/>
</dbReference>
<dbReference type="GO" id="GO:0003676">
    <property type="term" value="F:nucleic acid binding"/>
    <property type="evidence" value="ECO:0007669"/>
    <property type="project" value="InterPro"/>
</dbReference>
<feature type="compositionally biased region" description="Basic residues" evidence="1">
    <location>
        <begin position="93"/>
        <end position="108"/>
    </location>
</feature>
<dbReference type="PANTHER" id="PTHR46060:SF1">
    <property type="entry name" value="MARINER MOS1 TRANSPOSASE-LIKE PROTEIN"/>
    <property type="match status" value="1"/>
</dbReference>
<name>A0A5E4M5R4_9HEMI</name>